<evidence type="ECO:0000259" key="7">
    <source>
        <dbReference type="PROSITE" id="PS50109"/>
    </source>
</evidence>
<dbReference type="Pfam" id="PF00512">
    <property type="entry name" value="HisKA"/>
    <property type="match status" value="1"/>
</dbReference>
<dbReference type="InterPro" id="IPR013767">
    <property type="entry name" value="PAS_fold"/>
</dbReference>
<dbReference type="NCBIfam" id="TIGR00229">
    <property type="entry name" value="sensory_box"/>
    <property type="match status" value="1"/>
</dbReference>
<evidence type="ECO:0000313" key="9">
    <source>
        <dbReference type="EMBL" id="GHG02538.1"/>
    </source>
</evidence>
<dbReference type="PRINTS" id="PR00344">
    <property type="entry name" value="BCTRLSENSOR"/>
</dbReference>
<dbReference type="InterPro" id="IPR035965">
    <property type="entry name" value="PAS-like_dom_sf"/>
</dbReference>
<accession>A0ABQ3K3U2</accession>
<dbReference type="PROSITE" id="PS50112">
    <property type="entry name" value="PAS"/>
    <property type="match status" value="1"/>
</dbReference>
<dbReference type="InterPro" id="IPR003661">
    <property type="entry name" value="HisK_dim/P_dom"/>
</dbReference>
<sequence>MPSTEPPFAAANDAPASLAVPAPTLTPAEQALAAAQGSYRQLFESAPVGYVVLSRAGTVLQANQAAGALLGLASQQLEGQSFAHWLHPRHHGDLAALLGQLDRRQAGPSLTTELQLQRADGQACSAQAQLVASEWPESVPGTEPHLLMALTDITALKRAQAELLRLNQTLETRIEQRTAEVLGMAGEMERLTQSVAHDLSGPLRHIQSFAGRLERSDLSDQDRRAVGTITAAAGKMSTLISALDQVALACNSQLNLTPIDLDRVLDATLKSSGAIHRLEVQRDDLPRVMCDIQSMQTVLGHLLDNALKATAQTPQPRLQVRAERQGNEIIIHLCDNGIGFNPNYREHITEVFRKLHPDREFAGEGVGLAVVRRLMLRQGGRLWADSGGAGAGACFSLALPAAP</sequence>
<keyword evidence="6" id="KW-0472">Membrane</keyword>
<evidence type="ECO:0000256" key="6">
    <source>
        <dbReference type="ARBA" id="ARBA00023136"/>
    </source>
</evidence>
<dbReference type="PANTHER" id="PTHR42878">
    <property type="entry name" value="TWO-COMPONENT HISTIDINE KINASE"/>
    <property type="match status" value="1"/>
</dbReference>
<dbReference type="SMART" id="SM00388">
    <property type="entry name" value="HisKA"/>
    <property type="match status" value="1"/>
</dbReference>
<dbReference type="Gene3D" id="3.30.450.20">
    <property type="entry name" value="PAS domain"/>
    <property type="match status" value="1"/>
</dbReference>
<gene>
    <name evidence="9" type="ORF">GCM10017783_13580</name>
</gene>
<dbReference type="SMART" id="SM00387">
    <property type="entry name" value="HATPase_c"/>
    <property type="match status" value="1"/>
</dbReference>
<dbReference type="InterPro" id="IPR050351">
    <property type="entry name" value="BphY/WalK/GraS-like"/>
</dbReference>
<reference evidence="10" key="1">
    <citation type="journal article" date="2019" name="Int. J. Syst. Evol. Microbiol.">
        <title>The Global Catalogue of Microorganisms (GCM) 10K type strain sequencing project: providing services to taxonomists for standard genome sequencing and annotation.</title>
        <authorList>
            <consortium name="The Broad Institute Genomics Platform"/>
            <consortium name="The Broad Institute Genome Sequencing Center for Infectious Disease"/>
            <person name="Wu L."/>
            <person name="Ma J."/>
        </authorList>
    </citation>
    <scope>NUCLEOTIDE SEQUENCE [LARGE SCALE GENOMIC DNA]</scope>
    <source>
        <strain evidence="10">CGMCC 1.18439</strain>
    </source>
</reference>
<evidence type="ECO:0000259" key="8">
    <source>
        <dbReference type="PROSITE" id="PS50112"/>
    </source>
</evidence>
<feature type="domain" description="PAS" evidence="8">
    <location>
        <begin position="35"/>
        <end position="105"/>
    </location>
</feature>
<feature type="domain" description="Histidine kinase" evidence="7">
    <location>
        <begin position="194"/>
        <end position="403"/>
    </location>
</feature>
<dbReference type="SUPFAM" id="SSF47384">
    <property type="entry name" value="Homodimeric domain of signal transducing histidine kinase"/>
    <property type="match status" value="1"/>
</dbReference>
<keyword evidence="5" id="KW-0418">Kinase</keyword>
<protein>
    <recommendedName>
        <fullName evidence="2">histidine kinase</fullName>
        <ecNumber evidence="2">2.7.13.3</ecNumber>
    </recommendedName>
</protein>
<proteinExistence type="predicted"/>
<evidence type="ECO:0000256" key="5">
    <source>
        <dbReference type="ARBA" id="ARBA00022777"/>
    </source>
</evidence>
<comment type="caution">
    <text evidence="9">The sequence shown here is derived from an EMBL/GenBank/DDBJ whole genome shotgun (WGS) entry which is preliminary data.</text>
</comment>
<evidence type="ECO:0000256" key="3">
    <source>
        <dbReference type="ARBA" id="ARBA00022553"/>
    </source>
</evidence>
<keyword evidence="4" id="KW-0808">Transferase</keyword>
<dbReference type="PROSITE" id="PS50109">
    <property type="entry name" value="HIS_KIN"/>
    <property type="match status" value="1"/>
</dbReference>
<dbReference type="InterPro" id="IPR004358">
    <property type="entry name" value="Sig_transdc_His_kin-like_C"/>
</dbReference>
<keyword evidence="10" id="KW-1185">Reference proteome</keyword>
<dbReference type="InterPro" id="IPR036890">
    <property type="entry name" value="HATPase_C_sf"/>
</dbReference>
<evidence type="ECO:0000256" key="1">
    <source>
        <dbReference type="ARBA" id="ARBA00000085"/>
    </source>
</evidence>
<dbReference type="Proteomes" id="UP000632154">
    <property type="component" value="Unassembled WGS sequence"/>
</dbReference>
<dbReference type="InterPro" id="IPR005467">
    <property type="entry name" value="His_kinase_dom"/>
</dbReference>
<dbReference type="SMART" id="SM00091">
    <property type="entry name" value="PAS"/>
    <property type="match status" value="1"/>
</dbReference>
<dbReference type="PANTHER" id="PTHR42878:SF15">
    <property type="entry name" value="BACTERIOPHYTOCHROME"/>
    <property type="match status" value="1"/>
</dbReference>
<dbReference type="InterPro" id="IPR036097">
    <property type="entry name" value="HisK_dim/P_sf"/>
</dbReference>
<dbReference type="EC" id="2.7.13.3" evidence="2"/>
<dbReference type="Gene3D" id="1.10.287.130">
    <property type="match status" value="1"/>
</dbReference>
<comment type="catalytic activity">
    <reaction evidence="1">
        <text>ATP + protein L-histidine = ADP + protein N-phospho-L-histidine.</text>
        <dbReference type="EC" id="2.7.13.3"/>
    </reaction>
</comment>
<evidence type="ECO:0000256" key="2">
    <source>
        <dbReference type="ARBA" id="ARBA00012438"/>
    </source>
</evidence>
<evidence type="ECO:0000313" key="10">
    <source>
        <dbReference type="Proteomes" id="UP000632154"/>
    </source>
</evidence>
<dbReference type="EMBL" id="BNAL01000014">
    <property type="protein sequence ID" value="GHG02538.1"/>
    <property type="molecule type" value="Genomic_DNA"/>
</dbReference>
<keyword evidence="3" id="KW-0597">Phosphoprotein</keyword>
<dbReference type="Pfam" id="PF02518">
    <property type="entry name" value="HATPase_c"/>
    <property type="match status" value="1"/>
</dbReference>
<organism evidence="9 10">
    <name type="scientific">Deinococcus piscis</name>
    <dbReference type="NCBI Taxonomy" id="394230"/>
    <lineage>
        <taxon>Bacteria</taxon>
        <taxon>Thermotogati</taxon>
        <taxon>Deinococcota</taxon>
        <taxon>Deinococci</taxon>
        <taxon>Deinococcales</taxon>
        <taxon>Deinococcaceae</taxon>
        <taxon>Deinococcus</taxon>
    </lineage>
</organism>
<dbReference type="CDD" id="cd00130">
    <property type="entry name" value="PAS"/>
    <property type="match status" value="1"/>
</dbReference>
<dbReference type="RefSeq" id="WP_189642923.1">
    <property type="nucleotide sequence ID" value="NZ_BNAL01000014.1"/>
</dbReference>
<evidence type="ECO:0000256" key="4">
    <source>
        <dbReference type="ARBA" id="ARBA00022679"/>
    </source>
</evidence>
<name>A0ABQ3K3U2_9DEIO</name>
<dbReference type="InterPro" id="IPR000014">
    <property type="entry name" value="PAS"/>
</dbReference>
<dbReference type="SUPFAM" id="SSF55785">
    <property type="entry name" value="PYP-like sensor domain (PAS domain)"/>
    <property type="match status" value="1"/>
</dbReference>
<dbReference type="Gene3D" id="3.30.565.10">
    <property type="entry name" value="Histidine kinase-like ATPase, C-terminal domain"/>
    <property type="match status" value="1"/>
</dbReference>
<dbReference type="SUPFAM" id="SSF55874">
    <property type="entry name" value="ATPase domain of HSP90 chaperone/DNA topoisomerase II/histidine kinase"/>
    <property type="match status" value="1"/>
</dbReference>
<dbReference type="InterPro" id="IPR003594">
    <property type="entry name" value="HATPase_dom"/>
</dbReference>
<dbReference type="Pfam" id="PF00989">
    <property type="entry name" value="PAS"/>
    <property type="match status" value="1"/>
</dbReference>